<gene>
    <name evidence="2" type="ORF">DSM04_10410</name>
</gene>
<dbReference type="Proteomes" id="UP000289821">
    <property type="component" value="Unassembled WGS sequence"/>
</dbReference>
<sequence>MLNTLRLSFLLFTLTFLLASCERDDEMLQQPDFTIKPSHNFKIESTYDNGWIKSAQYQNIDGSPTEVFEYYENGFIKSAQVYASYPQQHLYMEVSRSEDNLPLESTYYRPDGSVWFTTAYEAGLLRQKTVVDTSGTTVYAYQNGELVSTTFTNAATNSISTTTYDRATNKRHFTVVAGETTLFDQEYPYHETMGAGIDTQTQAPLGNPFGAVESFYLPLYQSFSKSLSWQHDADPISMMLPYRLFDTFYNPGNYFATQFTVATDLYQAVIEQYPVTENGVMMAGGKYEAGIDRLENSFAIRDSLSKVRQADPERYKQKYGDAYLHKVGYGKYFFIIGAVRNLPTDENTQQMIKEAARKKINSLTQEGVELTSEEQKLLAKVWFELKFFSTLKAHTHGIVINSLQDYEHALQEINEADDAVIQLQYKSVDNL</sequence>
<dbReference type="Gene3D" id="3.90.930.1">
    <property type="match status" value="1"/>
</dbReference>
<feature type="signal peptide" evidence="1">
    <location>
        <begin position="1"/>
        <end position="19"/>
    </location>
</feature>
<dbReference type="AlphaFoldDB" id="A0A4V1KP56"/>
<protein>
    <recommendedName>
        <fullName evidence="4">YD repeat-containing protein</fullName>
    </recommendedName>
</protein>
<evidence type="ECO:0000256" key="1">
    <source>
        <dbReference type="SAM" id="SignalP"/>
    </source>
</evidence>
<dbReference type="EMBL" id="QOVI01000004">
    <property type="protein sequence ID" value="RXG13907.1"/>
    <property type="molecule type" value="Genomic_DNA"/>
</dbReference>
<proteinExistence type="predicted"/>
<name>A0A4V1KP56_9FLAO</name>
<organism evidence="2 3">
    <name type="scientific">Leeuwenhoekiella aestuarii</name>
    <dbReference type="NCBI Taxonomy" id="2249426"/>
    <lineage>
        <taxon>Bacteria</taxon>
        <taxon>Pseudomonadati</taxon>
        <taxon>Bacteroidota</taxon>
        <taxon>Flavobacteriia</taxon>
        <taxon>Flavobacteriales</taxon>
        <taxon>Flavobacteriaceae</taxon>
        <taxon>Leeuwenhoekiella</taxon>
    </lineage>
</organism>
<dbReference type="RefSeq" id="WP_128761344.1">
    <property type="nucleotide sequence ID" value="NZ_QOVI01000004.1"/>
</dbReference>
<accession>A0A4V1KP56</accession>
<reference evidence="2 3" key="1">
    <citation type="submission" date="2018-07" db="EMBL/GenBank/DDBJ databases">
        <title>Leeuwenhoekiella genomics.</title>
        <authorList>
            <person name="Tahon G."/>
            <person name="Willems A."/>
        </authorList>
    </citation>
    <scope>NUCLEOTIDE SEQUENCE [LARGE SCALE GENOMIC DNA]</scope>
    <source>
        <strain evidence="2 3">R-50232</strain>
    </source>
</reference>
<feature type="chain" id="PRO_5020747616" description="YD repeat-containing protein" evidence="1">
    <location>
        <begin position="20"/>
        <end position="431"/>
    </location>
</feature>
<evidence type="ECO:0008006" key="4">
    <source>
        <dbReference type="Google" id="ProtNLM"/>
    </source>
</evidence>
<comment type="caution">
    <text evidence="2">The sequence shown here is derived from an EMBL/GenBank/DDBJ whole genome shotgun (WGS) entry which is preliminary data.</text>
</comment>
<keyword evidence="3" id="KW-1185">Reference proteome</keyword>
<evidence type="ECO:0000313" key="2">
    <source>
        <dbReference type="EMBL" id="RXG13907.1"/>
    </source>
</evidence>
<dbReference type="PROSITE" id="PS51257">
    <property type="entry name" value="PROKAR_LIPOPROTEIN"/>
    <property type="match status" value="1"/>
</dbReference>
<evidence type="ECO:0000313" key="3">
    <source>
        <dbReference type="Proteomes" id="UP000289821"/>
    </source>
</evidence>
<keyword evidence="1" id="KW-0732">Signal</keyword>